<protein>
    <submittedName>
        <fullName evidence="1">Uncharacterized protein</fullName>
    </submittedName>
</protein>
<comment type="caution">
    <text evidence="1">The sequence shown here is derived from an EMBL/GenBank/DDBJ whole genome shotgun (WGS) entry which is preliminary data.</text>
</comment>
<reference evidence="1 2" key="1">
    <citation type="journal article" date="2020" name="Mol. Biol. Evol.">
        <title>Distinct Expression and Methylation Patterns for Genes with Different Fates following a Single Whole-Genome Duplication in Flowering Plants.</title>
        <authorList>
            <person name="Shi T."/>
            <person name="Rahmani R.S."/>
            <person name="Gugger P.F."/>
            <person name="Wang M."/>
            <person name="Li H."/>
            <person name="Zhang Y."/>
            <person name="Li Z."/>
            <person name="Wang Q."/>
            <person name="Van de Peer Y."/>
            <person name="Marchal K."/>
            <person name="Chen J."/>
        </authorList>
    </citation>
    <scope>NUCLEOTIDE SEQUENCE [LARGE SCALE GENOMIC DNA]</scope>
    <source>
        <tissue evidence="1">Leaf</tissue>
    </source>
</reference>
<evidence type="ECO:0000313" key="2">
    <source>
        <dbReference type="Proteomes" id="UP000607653"/>
    </source>
</evidence>
<dbReference type="AlphaFoldDB" id="A0A822XQR0"/>
<dbReference type="EMBL" id="DUZY01000001">
    <property type="protein sequence ID" value="DAD22677.1"/>
    <property type="molecule type" value="Genomic_DNA"/>
</dbReference>
<keyword evidence="2" id="KW-1185">Reference proteome</keyword>
<dbReference type="Proteomes" id="UP000607653">
    <property type="component" value="Unassembled WGS sequence"/>
</dbReference>
<gene>
    <name evidence="1" type="ORF">HUJ06_024140</name>
</gene>
<evidence type="ECO:0000313" key="1">
    <source>
        <dbReference type="EMBL" id="DAD22677.1"/>
    </source>
</evidence>
<proteinExistence type="predicted"/>
<accession>A0A822XQR0</accession>
<name>A0A822XQR0_NELNU</name>
<sequence length="121" mass="14206">MWAIWGGGCSALQDRKRTGWLVAERILHSFLKTDPPEEDFPSADLNWIKFEIAEHRDDVTLIPYDQVHIERGRKRPKGILKTYKSDEYLEHRLLLRCQPNLVRKNRVSQLAAMSSWYATPE</sequence>
<organism evidence="1 2">
    <name type="scientific">Nelumbo nucifera</name>
    <name type="common">Sacred lotus</name>
    <dbReference type="NCBI Taxonomy" id="4432"/>
    <lineage>
        <taxon>Eukaryota</taxon>
        <taxon>Viridiplantae</taxon>
        <taxon>Streptophyta</taxon>
        <taxon>Embryophyta</taxon>
        <taxon>Tracheophyta</taxon>
        <taxon>Spermatophyta</taxon>
        <taxon>Magnoliopsida</taxon>
        <taxon>Proteales</taxon>
        <taxon>Nelumbonaceae</taxon>
        <taxon>Nelumbo</taxon>
    </lineage>
</organism>